<dbReference type="Proteomes" id="UP000250416">
    <property type="component" value="Unassembled WGS sequence"/>
</dbReference>
<proteinExistence type="predicted"/>
<dbReference type="RefSeq" id="WP_146774186.1">
    <property type="nucleotide sequence ID" value="NZ_CADEUP010000002.1"/>
</dbReference>
<organism evidence="1 2">
    <name type="scientific">Burkholderia cepacia</name>
    <name type="common">Pseudomonas cepacia</name>
    <dbReference type="NCBI Taxonomy" id="292"/>
    <lineage>
        <taxon>Bacteria</taxon>
        <taxon>Pseudomonadati</taxon>
        <taxon>Pseudomonadota</taxon>
        <taxon>Betaproteobacteria</taxon>
        <taxon>Burkholderiales</taxon>
        <taxon>Burkholderiaceae</taxon>
        <taxon>Burkholderia</taxon>
        <taxon>Burkholderia cepacia complex</taxon>
    </lineage>
</organism>
<evidence type="ECO:0000313" key="1">
    <source>
        <dbReference type="EMBL" id="SPV16675.1"/>
    </source>
</evidence>
<reference evidence="1 2" key="1">
    <citation type="submission" date="2018-06" db="EMBL/GenBank/DDBJ databases">
        <authorList>
            <consortium name="Pathogen Informatics"/>
            <person name="Doyle S."/>
        </authorList>
    </citation>
    <scope>NUCLEOTIDE SEQUENCE [LARGE SCALE GENOMIC DNA]</scope>
    <source>
        <strain evidence="1 2">NCTC10661</strain>
    </source>
</reference>
<protein>
    <submittedName>
        <fullName evidence="1">Uncharacterized protein</fullName>
    </submittedName>
</protein>
<comment type="caution">
    <text evidence="1">The sequence shown here is derived from an EMBL/GenBank/DDBJ whole genome shotgun (WGS) entry which is preliminary data.</text>
</comment>
<dbReference type="EMBL" id="UARD01000006">
    <property type="protein sequence ID" value="SPV16675.1"/>
    <property type="molecule type" value="Genomic_DNA"/>
</dbReference>
<gene>
    <name evidence="1" type="ORF">NCTC10661_01528</name>
</gene>
<evidence type="ECO:0000313" key="2">
    <source>
        <dbReference type="Proteomes" id="UP000250416"/>
    </source>
</evidence>
<accession>A0AAE8T1S8</accession>
<dbReference type="AlphaFoldDB" id="A0AAE8T1S8"/>
<sequence>MGNPAAAKEHVYWSIWHEGVPVFFTPDPNAQLTQYIRSNAEMRAAIMATQGHNDVARNLIAGLNDDELQQLILVAPAEISAMTFAHDTMSGHFHWVCYHEGYLPEIRQWNSDQNYAAIRAQYRSVQEHNPDARNLLAAVDNTWIKDLIDSY</sequence>
<name>A0AAE8T1S8_BURCE</name>